<dbReference type="PROSITE" id="PS50294">
    <property type="entry name" value="WD_REPEATS_REGION"/>
    <property type="match status" value="2"/>
</dbReference>
<comment type="caution">
    <text evidence="9">The sequence shown here is derived from an EMBL/GenBank/DDBJ whole genome shotgun (WGS) entry which is preliminary data.</text>
</comment>
<feature type="domain" description="Histone-binding protein RBBP4-like N-terminal" evidence="8">
    <location>
        <begin position="45"/>
        <end position="78"/>
    </location>
</feature>
<feature type="compositionally biased region" description="Polar residues" evidence="7">
    <location>
        <begin position="420"/>
        <end position="432"/>
    </location>
</feature>
<organism evidence="9 10">
    <name type="scientific">Phytophthora lilii</name>
    <dbReference type="NCBI Taxonomy" id="2077276"/>
    <lineage>
        <taxon>Eukaryota</taxon>
        <taxon>Sar</taxon>
        <taxon>Stramenopiles</taxon>
        <taxon>Oomycota</taxon>
        <taxon>Peronosporomycetes</taxon>
        <taxon>Peronosporales</taxon>
        <taxon>Peronosporaceae</taxon>
        <taxon>Phytophthora</taxon>
    </lineage>
</organism>
<feature type="repeat" description="WD" evidence="6">
    <location>
        <begin position="360"/>
        <end position="394"/>
    </location>
</feature>
<keyword evidence="10" id="KW-1185">Reference proteome</keyword>
<dbReference type="AlphaFoldDB" id="A0A9W6WSN5"/>
<dbReference type="SUPFAM" id="SSF56784">
    <property type="entry name" value="HAD-like"/>
    <property type="match status" value="1"/>
</dbReference>
<protein>
    <submittedName>
        <fullName evidence="9">Unnamed protein product</fullName>
    </submittedName>
</protein>
<evidence type="ECO:0000256" key="2">
    <source>
        <dbReference type="ARBA" id="ARBA00022574"/>
    </source>
</evidence>
<keyword evidence="5" id="KW-0539">Nucleus</keyword>
<keyword evidence="2 6" id="KW-0853">WD repeat</keyword>
<evidence type="ECO:0000256" key="1">
    <source>
        <dbReference type="ARBA" id="ARBA00004123"/>
    </source>
</evidence>
<dbReference type="Proteomes" id="UP001165083">
    <property type="component" value="Unassembled WGS sequence"/>
</dbReference>
<dbReference type="Gene3D" id="3.40.50.1000">
    <property type="entry name" value="HAD superfamily/HAD-like"/>
    <property type="match status" value="1"/>
</dbReference>
<dbReference type="InterPro" id="IPR001680">
    <property type="entry name" value="WD40_rpt"/>
</dbReference>
<dbReference type="PROSITE" id="PS50082">
    <property type="entry name" value="WD_REPEATS_2"/>
    <property type="match status" value="4"/>
</dbReference>
<dbReference type="GO" id="GO:0005634">
    <property type="term" value="C:nucleus"/>
    <property type="evidence" value="ECO:0007669"/>
    <property type="project" value="UniProtKB-SubCell"/>
</dbReference>
<dbReference type="InterPro" id="IPR022052">
    <property type="entry name" value="Histone-bd_RBBP4-like_N"/>
</dbReference>
<dbReference type="InterPro" id="IPR050459">
    <property type="entry name" value="WD_repeat_RBAP46/RBAP48/MSI1"/>
</dbReference>
<keyword evidence="4" id="KW-0156">Chromatin regulator</keyword>
<dbReference type="Gene3D" id="2.130.10.10">
    <property type="entry name" value="YVTN repeat-like/Quinoprotein amine dehydrogenase"/>
    <property type="match status" value="1"/>
</dbReference>
<evidence type="ECO:0000256" key="6">
    <source>
        <dbReference type="PROSITE-ProRule" id="PRU00221"/>
    </source>
</evidence>
<dbReference type="InterPro" id="IPR015943">
    <property type="entry name" value="WD40/YVTN_repeat-like_dom_sf"/>
</dbReference>
<dbReference type="InterPro" id="IPR036412">
    <property type="entry name" value="HAD-like_sf"/>
</dbReference>
<evidence type="ECO:0000313" key="9">
    <source>
        <dbReference type="EMBL" id="GMF25632.1"/>
    </source>
</evidence>
<accession>A0A9W6WSN5</accession>
<dbReference type="InterPro" id="IPR023214">
    <property type="entry name" value="HAD_sf"/>
</dbReference>
<dbReference type="InterPro" id="IPR041492">
    <property type="entry name" value="HAD_2"/>
</dbReference>
<feature type="repeat" description="WD" evidence="6">
    <location>
        <begin position="141"/>
        <end position="183"/>
    </location>
</feature>
<dbReference type="NCBIfam" id="TIGR01509">
    <property type="entry name" value="HAD-SF-IA-v3"/>
    <property type="match status" value="1"/>
</dbReference>
<dbReference type="PRINTS" id="PR00320">
    <property type="entry name" value="GPROTEINBRPT"/>
</dbReference>
<gene>
    <name evidence="9" type="ORF">Plil01_001059400</name>
</gene>
<comment type="subcellular location">
    <subcellularLocation>
        <location evidence="1">Nucleus</location>
    </subcellularLocation>
</comment>
<dbReference type="Pfam" id="PF13419">
    <property type="entry name" value="HAD_2"/>
    <property type="match status" value="1"/>
</dbReference>
<name>A0A9W6WSN5_9STRA</name>
<keyword evidence="3" id="KW-0677">Repeat</keyword>
<dbReference type="InterPro" id="IPR006439">
    <property type="entry name" value="HAD-SF_hydro_IA"/>
</dbReference>
<dbReference type="SUPFAM" id="SSF50978">
    <property type="entry name" value="WD40 repeat-like"/>
    <property type="match status" value="1"/>
</dbReference>
<dbReference type="PROSITE" id="PS00678">
    <property type="entry name" value="WD_REPEATS_1"/>
    <property type="match status" value="2"/>
</dbReference>
<evidence type="ECO:0000256" key="7">
    <source>
        <dbReference type="SAM" id="MobiDB-lite"/>
    </source>
</evidence>
<feature type="repeat" description="WD" evidence="6">
    <location>
        <begin position="303"/>
        <end position="345"/>
    </location>
</feature>
<evidence type="ECO:0000256" key="4">
    <source>
        <dbReference type="ARBA" id="ARBA00022853"/>
    </source>
</evidence>
<reference evidence="9" key="1">
    <citation type="submission" date="2023-04" db="EMBL/GenBank/DDBJ databases">
        <title>Phytophthora lilii NBRC 32176.</title>
        <authorList>
            <person name="Ichikawa N."/>
            <person name="Sato H."/>
            <person name="Tonouchi N."/>
        </authorList>
    </citation>
    <scope>NUCLEOTIDE SEQUENCE</scope>
    <source>
        <strain evidence="9">NBRC 32176</strain>
    </source>
</reference>
<dbReference type="EMBL" id="BSXW01000563">
    <property type="protein sequence ID" value="GMF25632.1"/>
    <property type="molecule type" value="Genomic_DNA"/>
</dbReference>
<dbReference type="SFLD" id="SFLDS00003">
    <property type="entry name" value="Haloacid_Dehalogenase"/>
    <property type="match status" value="1"/>
</dbReference>
<proteinExistence type="predicted"/>
<sequence>MSISSETAEAEPVPMEEDAPVDHETVDVSAEDEDDAAPDTRLDSEEYRVWKKNTKFLYDLVITHSLDWPSLTVQWLSTLCRKVKTSIRINHDGEVNRARCMPFDEFYVATKTPHAEVHVFDMSSRPSEPDKNAGSEPEHRLLGHKKEGYGLCWDPHQSHHLISGSDDAIICEWDIRGAGKVVQPLHTYSGHSDVIEDVAWHQHHPKLFGSVGDDKKLLLYVDYMLCDDTRLRVLTCFFCLDRCSWDTRSESYDKPAASVLAHNAEVNCLAFSPSSEYLVATGSSDKCINLWDMRNLKTKLHFLEGHTDEVYQVQWSPHHDGVLGSCSADRRVNIWDLTKIGEEQTVEDAQDGPPELLFVHAGHTSKVIDFSWHPEEPWVVSSVAEDNILQIWQMAEHIYNGEDTDTEKQEVADDDLDSAKQLSSSNLRSTKMASKRMGSSLPQSLAYERLAFLSLGHLQSPQDLTRRIMTNSSAALPKPKVHGAIFDMDGTLLDTEELSRLAIDGVVRQFGKEFTMAMHKTILGRPAVEWTRMAIAAAGLSEETISPDELFKQWEKSMRDMSDRVEELPGGLEVLSALHSRGVPIALATSNSRSVVEAKIKHHPQLFSYFKTIVCGDDPAVKRGKPAPDIFRTAGQRLFGLKEGEDGDQAPHCIVFEDSVNGYTAANAAGMHSIAIPDVRIHTDEAQRAELFGKADEVITSLTQFQIDNYDWQL</sequence>
<feature type="repeat" description="WD" evidence="6">
    <location>
        <begin position="259"/>
        <end position="301"/>
    </location>
</feature>
<dbReference type="Gene3D" id="1.10.150.240">
    <property type="entry name" value="Putative phosphatase, domain 2"/>
    <property type="match status" value="1"/>
</dbReference>
<dbReference type="SMART" id="SM00320">
    <property type="entry name" value="WD40"/>
    <property type="match status" value="6"/>
</dbReference>
<dbReference type="InterPro" id="IPR023198">
    <property type="entry name" value="PGP-like_dom2"/>
</dbReference>
<dbReference type="Pfam" id="PF12265">
    <property type="entry name" value="CAF1C_H4-bd"/>
    <property type="match status" value="1"/>
</dbReference>
<dbReference type="InterPro" id="IPR019775">
    <property type="entry name" value="WD40_repeat_CS"/>
</dbReference>
<evidence type="ECO:0000313" key="10">
    <source>
        <dbReference type="Proteomes" id="UP001165083"/>
    </source>
</evidence>
<feature type="region of interest" description="Disordered" evidence="7">
    <location>
        <begin position="416"/>
        <end position="435"/>
    </location>
</feature>
<dbReference type="InterPro" id="IPR036322">
    <property type="entry name" value="WD40_repeat_dom_sf"/>
</dbReference>
<dbReference type="InterPro" id="IPR020472">
    <property type="entry name" value="WD40_PAC1"/>
</dbReference>
<dbReference type="Pfam" id="PF00400">
    <property type="entry name" value="WD40"/>
    <property type="match status" value="5"/>
</dbReference>
<feature type="region of interest" description="Disordered" evidence="7">
    <location>
        <begin position="1"/>
        <end position="39"/>
    </location>
</feature>
<evidence type="ECO:0000256" key="3">
    <source>
        <dbReference type="ARBA" id="ARBA00022737"/>
    </source>
</evidence>
<evidence type="ECO:0000256" key="5">
    <source>
        <dbReference type="ARBA" id="ARBA00023242"/>
    </source>
</evidence>
<dbReference type="PANTHER" id="PTHR22850">
    <property type="entry name" value="WD40 REPEAT FAMILY"/>
    <property type="match status" value="1"/>
</dbReference>
<dbReference type="OrthoDB" id="427795at2759"/>
<dbReference type="SFLD" id="SFLDG01129">
    <property type="entry name" value="C1.5:_HAD__Beta-PGM__Phosphata"/>
    <property type="match status" value="1"/>
</dbReference>
<dbReference type="GO" id="GO:0006325">
    <property type="term" value="P:chromatin organization"/>
    <property type="evidence" value="ECO:0007669"/>
    <property type="project" value="UniProtKB-KW"/>
</dbReference>
<evidence type="ECO:0000259" key="8">
    <source>
        <dbReference type="Pfam" id="PF12265"/>
    </source>
</evidence>